<evidence type="ECO:0008006" key="2">
    <source>
        <dbReference type="Google" id="ProtNLM"/>
    </source>
</evidence>
<gene>
    <name evidence="1" type="ORF">TRIP_B350052</name>
</gene>
<reference evidence="1" key="1">
    <citation type="submission" date="2018-07" db="EMBL/GenBank/DDBJ databases">
        <authorList>
            <consortium name="Genoscope - CEA"/>
            <person name="William W."/>
        </authorList>
    </citation>
    <scope>NUCLEOTIDE SEQUENCE</scope>
    <source>
        <strain evidence="1">IK1</strain>
    </source>
</reference>
<dbReference type="EMBL" id="UPXX01000029">
    <property type="protein sequence ID" value="VBB44872.1"/>
    <property type="molecule type" value="Genomic_DNA"/>
</dbReference>
<evidence type="ECO:0000313" key="1">
    <source>
        <dbReference type="EMBL" id="VBB44872.1"/>
    </source>
</evidence>
<dbReference type="AlphaFoldDB" id="A0A653AB17"/>
<protein>
    <recommendedName>
        <fullName evidence="2">Transposase</fullName>
    </recommendedName>
</protein>
<proteinExistence type="predicted"/>
<name>A0A653AB17_UNCDX</name>
<sequence>MTNDDTLQAEDAATGYKNLLIIEPCFRTMKSTQTHMTPMYHRLPRRIQGRIKICFLALLLQRVAELMTGKTWGTPHHALAQFQTTEFEIRSHLFFRRNIPRGNFIFY</sequence>
<organism evidence="1">
    <name type="scientific">Uncultured Desulfatiglans sp</name>
    <dbReference type="NCBI Taxonomy" id="1748965"/>
    <lineage>
        <taxon>Bacteria</taxon>
        <taxon>Pseudomonadati</taxon>
        <taxon>Thermodesulfobacteriota</taxon>
        <taxon>Desulfobacteria</taxon>
        <taxon>Desulfatiglandales</taxon>
        <taxon>Desulfatiglandaceae</taxon>
        <taxon>Desulfatiglans</taxon>
        <taxon>environmental samples</taxon>
    </lineage>
</organism>
<accession>A0A653AB17</accession>